<dbReference type="InterPro" id="IPR019533">
    <property type="entry name" value="Peptidase_S26"/>
</dbReference>
<feature type="region of interest" description="Disordered" evidence="8">
    <location>
        <begin position="1"/>
        <end position="74"/>
    </location>
</feature>
<evidence type="ECO:0000259" key="9">
    <source>
        <dbReference type="Pfam" id="PF10502"/>
    </source>
</evidence>
<feature type="active site" evidence="6">
    <location>
        <position position="109"/>
    </location>
</feature>
<comment type="similarity">
    <text evidence="3 7">Belongs to the peptidase S26 family.</text>
</comment>
<feature type="transmembrane region" description="Helical" evidence="7">
    <location>
        <begin position="82"/>
        <end position="103"/>
    </location>
</feature>
<dbReference type="AlphaFoldDB" id="A0A9W6MBC7"/>
<feature type="compositionally biased region" description="Basic and acidic residues" evidence="8">
    <location>
        <begin position="55"/>
        <end position="64"/>
    </location>
</feature>
<dbReference type="Proteomes" id="UP001143474">
    <property type="component" value="Unassembled WGS sequence"/>
</dbReference>
<sequence>MTVERENRSVAPDDEPDPPLDAEPGSRPENGSEAETGPGPENGSEAGSGSGAESGSEKAEEAGKAGKSGKKGSRKSGLAESAFLLLAGVVVALLLQAFVIGSYRIPSESMENTLIEGDRVVVNKLHGETERGDVVVFKGWQGDDTIKRVIAVGGDTVKCCDAKRRITVNGVPLDEKAYLHPDDFPSGDKFEKVVPEGRLWVMGDHRSASADSRTHEEMEGEGTISEKAVIGRAFAIYWPFSRVRLFSTPETFSKVR</sequence>
<dbReference type="CDD" id="cd06530">
    <property type="entry name" value="S26_SPase_I"/>
    <property type="match status" value="1"/>
</dbReference>
<feature type="active site" evidence="6">
    <location>
        <position position="147"/>
    </location>
</feature>
<protein>
    <recommendedName>
        <fullName evidence="4 7">Signal peptidase I</fullName>
        <ecNumber evidence="4 7">3.4.21.89</ecNumber>
    </recommendedName>
</protein>
<keyword evidence="7" id="KW-0812">Transmembrane</keyword>
<evidence type="ECO:0000256" key="4">
    <source>
        <dbReference type="ARBA" id="ARBA00013208"/>
    </source>
</evidence>
<dbReference type="GO" id="GO:0009003">
    <property type="term" value="F:signal peptidase activity"/>
    <property type="evidence" value="ECO:0007669"/>
    <property type="project" value="UniProtKB-EC"/>
</dbReference>
<comment type="catalytic activity">
    <reaction evidence="1 7">
        <text>Cleavage of hydrophobic, N-terminal signal or leader sequences from secreted and periplasmic proteins.</text>
        <dbReference type="EC" id="3.4.21.89"/>
    </reaction>
</comment>
<evidence type="ECO:0000256" key="7">
    <source>
        <dbReference type="RuleBase" id="RU362042"/>
    </source>
</evidence>
<dbReference type="SUPFAM" id="SSF51306">
    <property type="entry name" value="LexA/Signal peptidase"/>
    <property type="match status" value="1"/>
</dbReference>
<dbReference type="InterPro" id="IPR000223">
    <property type="entry name" value="Pept_S26A_signal_pept_1"/>
</dbReference>
<dbReference type="GO" id="GO:0005886">
    <property type="term" value="C:plasma membrane"/>
    <property type="evidence" value="ECO:0007669"/>
    <property type="project" value="UniProtKB-SubCell"/>
</dbReference>
<dbReference type="GO" id="GO:0006465">
    <property type="term" value="P:signal peptide processing"/>
    <property type="evidence" value="ECO:0007669"/>
    <property type="project" value="InterPro"/>
</dbReference>
<dbReference type="PRINTS" id="PR00727">
    <property type="entry name" value="LEADERPTASE"/>
</dbReference>
<evidence type="ECO:0000256" key="5">
    <source>
        <dbReference type="ARBA" id="ARBA00022801"/>
    </source>
</evidence>
<dbReference type="PANTHER" id="PTHR43390">
    <property type="entry name" value="SIGNAL PEPTIDASE I"/>
    <property type="match status" value="1"/>
</dbReference>
<keyword evidence="5 7" id="KW-0378">Hydrolase</keyword>
<evidence type="ECO:0000256" key="3">
    <source>
        <dbReference type="ARBA" id="ARBA00009370"/>
    </source>
</evidence>
<reference evidence="10" key="1">
    <citation type="journal article" date="2014" name="Int. J. Syst. Evol. Microbiol.">
        <title>Complete genome sequence of Corynebacterium casei LMG S-19264T (=DSM 44701T), isolated from a smear-ripened cheese.</title>
        <authorList>
            <consortium name="US DOE Joint Genome Institute (JGI-PGF)"/>
            <person name="Walter F."/>
            <person name="Albersmeier A."/>
            <person name="Kalinowski J."/>
            <person name="Ruckert C."/>
        </authorList>
    </citation>
    <scope>NUCLEOTIDE SEQUENCE</scope>
    <source>
        <strain evidence="10">VKM Ac-2007</strain>
    </source>
</reference>
<evidence type="ECO:0000256" key="2">
    <source>
        <dbReference type="ARBA" id="ARBA00004401"/>
    </source>
</evidence>
<dbReference type="Gene3D" id="2.10.109.10">
    <property type="entry name" value="Umud Fragment, subunit A"/>
    <property type="match status" value="1"/>
</dbReference>
<proteinExistence type="inferred from homology"/>
<dbReference type="NCBIfam" id="TIGR02227">
    <property type="entry name" value="sigpep_I_bact"/>
    <property type="match status" value="1"/>
</dbReference>
<accession>A0A9W6MBC7</accession>
<organism evidence="10 11">
    <name type="scientific">Streptosporangium carneum</name>
    <dbReference type="NCBI Taxonomy" id="47481"/>
    <lineage>
        <taxon>Bacteria</taxon>
        <taxon>Bacillati</taxon>
        <taxon>Actinomycetota</taxon>
        <taxon>Actinomycetes</taxon>
        <taxon>Streptosporangiales</taxon>
        <taxon>Streptosporangiaceae</taxon>
        <taxon>Streptosporangium</taxon>
    </lineage>
</organism>
<dbReference type="RefSeq" id="WP_271216449.1">
    <property type="nucleotide sequence ID" value="NZ_BAAAVD010000024.1"/>
</dbReference>
<dbReference type="InterPro" id="IPR036286">
    <property type="entry name" value="LexA/Signal_pep-like_sf"/>
</dbReference>
<keyword evidence="7" id="KW-1133">Transmembrane helix</keyword>
<reference evidence="10" key="2">
    <citation type="submission" date="2023-01" db="EMBL/GenBank/DDBJ databases">
        <authorList>
            <person name="Sun Q."/>
            <person name="Evtushenko L."/>
        </authorList>
    </citation>
    <scope>NUCLEOTIDE SEQUENCE</scope>
    <source>
        <strain evidence="10">VKM Ac-2007</strain>
    </source>
</reference>
<keyword evidence="7" id="KW-0472">Membrane</keyword>
<evidence type="ECO:0000256" key="8">
    <source>
        <dbReference type="SAM" id="MobiDB-lite"/>
    </source>
</evidence>
<feature type="domain" description="Peptidase S26" evidence="9">
    <location>
        <begin position="82"/>
        <end position="238"/>
    </location>
</feature>
<comment type="caution">
    <text evidence="10">The sequence shown here is derived from an EMBL/GenBank/DDBJ whole genome shotgun (WGS) entry which is preliminary data.</text>
</comment>
<gene>
    <name evidence="10" type="ORF">GCM10017600_13220</name>
</gene>
<comment type="subcellular location">
    <subcellularLocation>
        <location evidence="2">Cell membrane</location>
        <topology evidence="2">Single-pass type II membrane protein</topology>
    </subcellularLocation>
    <subcellularLocation>
        <location evidence="7">Membrane</location>
        <topology evidence="7">Single-pass type II membrane protein</topology>
    </subcellularLocation>
</comment>
<dbReference type="EMBL" id="BSEV01000002">
    <property type="protein sequence ID" value="GLK07917.1"/>
    <property type="molecule type" value="Genomic_DNA"/>
</dbReference>
<evidence type="ECO:0000256" key="6">
    <source>
        <dbReference type="PIRSR" id="PIRSR600223-1"/>
    </source>
</evidence>
<dbReference type="EC" id="3.4.21.89" evidence="4 7"/>
<dbReference type="GO" id="GO:0004252">
    <property type="term" value="F:serine-type endopeptidase activity"/>
    <property type="evidence" value="ECO:0007669"/>
    <property type="project" value="InterPro"/>
</dbReference>
<dbReference type="PROSITE" id="PS00761">
    <property type="entry name" value="SPASE_I_3"/>
    <property type="match status" value="1"/>
</dbReference>
<keyword evidence="7" id="KW-0645">Protease</keyword>
<dbReference type="Pfam" id="PF10502">
    <property type="entry name" value="Peptidase_S26"/>
    <property type="match status" value="1"/>
</dbReference>
<keyword evidence="11" id="KW-1185">Reference proteome</keyword>
<name>A0A9W6MBC7_9ACTN</name>
<evidence type="ECO:0000313" key="11">
    <source>
        <dbReference type="Proteomes" id="UP001143474"/>
    </source>
</evidence>
<dbReference type="InterPro" id="IPR019758">
    <property type="entry name" value="Pept_S26A_signal_pept_1_CS"/>
</dbReference>
<dbReference type="PANTHER" id="PTHR43390:SF1">
    <property type="entry name" value="CHLOROPLAST PROCESSING PEPTIDASE"/>
    <property type="match status" value="1"/>
</dbReference>
<evidence type="ECO:0000256" key="1">
    <source>
        <dbReference type="ARBA" id="ARBA00000677"/>
    </source>
</evidence>
<evidence type="ECO:0000313" key="10">
    <source>
        <dbReference type="EMBL" id="GLK07917.1"/>
    </source>
</evidence>